<protein>
    <submittedName>
        <fullName evidence="6">Uncharacterized protein</fullName>
    </submittedName>
</protein>
<keyword evidence="2" id="KW-0507">mRNA processing</keyword>
<keyword evidence="7" id="KW-1185">Reference proteome</keyword>
<name>A0AAD8MS26_9APIA</name>
<dbReference type="InterPro" id="IPR011990">
    <property type="entry name" value="TPR-like_helical_dom_sf"/>
</dbReference>
<evidence type="ECO:0000256" key="3">
    <source>
        <dbReference type="ARBA" id="ARBA00022737"/>
    </source>
</evidence>
<dbReference type="PANTHER" id="PTHR17204:SF5">
    <property type="entry name" value="PRE-MRNA-PROCESSING FACTOR 39"/>
    <property type="match status" value="1"/>
</dbReference>
<evidence type="ECO:0000256" key="5">
    <source>
        <dbReference type="ARBA" id="ARBA00023242"/>
    </source>
</evidence>
<dbReference type="Proteomes" id="UP001237642">
    <property type="component" value="Unassembled WGS sequence"/>
</dbReference>
<comment type="caution">
    <text evidence="6">The sequence shown here is derived from an EMBL/GenBank/DDBJ whole genome shotgun (WGS) entry which is preliminary data.</text>
</comment>
<evidence type="ECO:0000256" key="1">
    <source>
        <dbReference type="ARBA" id="ARBA00004123"/>
    </source>
</evidence>
<evidence type="ECO:0000256" key="2">
    <source>
        <dbReference type="ARBA" id="ARBA00022664"/>
    </source>
</evidence>
<proteinExistence type="predicted"/>
<dbReference type="SUPFAM" id="SSF48452">
    <property type="entry name" value="TPR-like"/>
    <property type="match status" value="1"/>
</dbReference>
<organism evidence="6 7">
    <name type="scientific">Heracleum sosnowskyi</name>
    <dbReference type="NCBI Taxonomy" id="360622"/>
    <lineage>
        <taxon>Eukaryota</taxon>
        <taxon>Viridiplantae</taxon>
        <taxon>Streptophyta</taxon>
        <taxon>Embryophyta</taxon>
        <taxon>Tracheophyta</taxon>
        <taxon>Spermatophyta</taxon>
        <taxon>Magnoliopsida</taxon>
        <taxon>eudicotyledons</taxon>
        <taxon>Gunneridae</taxon>
        <taxon>Pentapetalae</taxon>
        <taxon>asterids</taxon>
        <taxon>campanulids</taxon>
        <taxon>Apiales</taxon>
        <taxon>Apiaceae</taxon>
        <taxon>Apioideae</taxon>
        <taxon>apioid superclade</taxon>
        <taxon>Tordylieae</taxon>
        <taxon>Tordyliinae</taxon>
        <taxon>Heracleum</taxon>
    </lineage>
</organism>
<accession>A0AAD8MS26</accession>
<dbReference type="GO" id="GO:0000243">
    <property type="term" value="C:commitment complex"/>
    <property type="evidence" value="ECO:0007669"/>
    <property type="project" value="TreeGrafter"/>
</dbReference>
<dbReference type="GO" id="GO:0071004">
    <property type="term" value="C:U2-type prespliceosome"/>
    <property type="evidence" value="ECO:0007669"/>
    <property type="project" value="TreeGrafter"/>
</dbReference>
<dbReference type="Gene3D" id="1.25.40.10">
    <property type="entry name" value="Tetratricopeptide repeat domain"/>
    <property type="match status" value="1"/>
</dbReference>
<dbReference type="GO" id="GO:0030627">
    <property type="term" value="F:pre-mRNA 5'-splice site binding"/>
    <property type="evidence" value="ECO:0007669"/>
    <property type="project" value="TreeGrafter"/>
</dbReference>
<dbReference type="PANTHER" id="PTHR17204">
    <property type="entry name" value="PRE-MRNA PROCESSING PROTEIN PRP39-RELATED"/>
    <property type="match status" value="1"/>
</dbReference>
<dbReference type="EMBL" id="JAUIZM010000005">
    <property type="protein sequence ID" value="KAK1383371.1"/>
    <property type="molecule type" value="Genomic_DNA"/>
</dbReference>
<keyword evidence="4" id="KW-0508">mRNA splicing</keyword>
<keyword evidence="3" id="KW-0677">Repeat</keyword>
<evidence type="ECO:0000313" key="6">
    <source>
        <dbReference type="EMBL" id="KAK1383371.1"/>
    </source>
</evidence>
<comment type="subcellular location">
    <subcellularLocation>
        <location evidence="1">Nucleus</location>
    </subcellularLocation>
</comment>
<keyword evidence="5" id="KW-0539">Nucleus</keyword>
<evidence type="ECO:0000313" key="7">
    <source>
        <dbReference type="Proteomes" id="UP001237642"/>
    </source>
</evidence>
<evidence type="ECO:0000256" key="4">
    <source>
        <dbReference type="ARBA" id="ARBA00023187"/>
    </source>
</evidence>
<dbReference type="GO" id="GO:0000395">
    <property type="term" value="P:mRNA 5'-splice site recognition"/>
    <property type="evidence" value="ECO:0007669"/>
    <property type="project" value="TreeGrafter"/>
</dbReference>
<sequence length="109" mass="12132">MRRPEIHLFAARSLENSGDTPGARAAYQLVHAEISPGLLEAIVKHVNMERRLGNVEDACSLYEQAIAIEKGKNIPRPCPCCLLNTLDLFIWYALFVPIRTLVPCSSHSC</sequence>
<gene>
    <name evidence="6" type="ORF">POM88_021106</name>
</gene>
<dbReference type="GO" id="GO:0005685">
    <property type="term" value="C:U1 snRNP"/>
    <property type="evidence" value="ECO:0007669"/>
    <property type="project" value="TreeGrafter"/>
</dbReference>
<reference evidence="6" key="2">
    <citation type="submission" date="2023-05" db="EMBL/GenBank/DDBJ databases">
        <authorList>
            <person name="Schelkunov M.I."/>
        </authorList>
    </citation>
    <scope>NUCLEOTIDE SEQUENCE</scope>
    <source>
        <strain evidence="6">Hsosn_3</strain>
        <tissue evidence="6">Leaf</tissue>
    </source>
</reference>
<reference evidence="6" key="1">
    <citation type="submission" date="2023-02" db="EMBL/GenBank/DDBJ databases">
        <title>Genome of toxic invasive species Heracleum sosnowskyi carries increased number of genes despite the absence of recent whole-genome duplications.</title>
        <authorList>
            <person name="Schelkunov M."/>
            <person name="Shtratnikova V."/>
            <person name="Makarenko M."/>
            <person name="Klepikova A."/>
            <person name="Omelchenko D."/>
            <person name="Novikova G."/>
            <person name="Obukhova E."/>
            <person name="Bogdanov V."/>
            <person name="Penin A."/>
            <person name="Logacheva M."/>
        </authorList>
    </citation>
    <scope>NUCLEOTIDE SEQUENCE</scope>
    <source>
        <strain evidence="6">Hsosn_3</strain>
        <tissue evidence="6">Leaf</tissue>
    </source>
</reference>
<dbReference type="AlphaFoldDB" id="A0AAD8MS26"/>